<dbReference type="EMBL" id="DF977467">
    <property type="protein sequence ID" value="GAP85085.2"/>
    <property type="molecule type" value="Genomic_DNA"/>
</dbReference>
<gene>
    <name evidence="5" type="ORF">SAMD00023353_2200130</name>
</gene>
<name>A0A1S7UNR8_ROSNE</name>
<proteinExistence type="inferred from homology"/>
<dbReference type="InterPro" id="IPR006139">
    <property type="entry name" value="D-isomer_2_OHA_DH_cat_dom"/>
</dbReference>
<dbReference type="SUPFAM" id="SSF51735">
    <property type="entry name" value="NAD(P)-binding Rossmann-fold domains"/>
    <property type="match status" value="1"/>
</dbReference>
<evidence type="ECO:0000259" key="4">
    <source>
        <dbReference type="Pfam" id="PF02826"/>
    </source>
</evidence>
<sequence>MGKPIVLHLGDDIRWNHDAYAEFKSKFDIRRSYSMNRDDFKAALRSKKFGDFVAMYRPFWNTGGEMGNWDEELISLLPDSCRIFASAGAGFDWVDTKAMAKKGVIYCNAAAACTESVADVALYFIISTFRHLPWSAIAARSAAPDQFVDANRNLASISQNPSGHTLGIIGYGRIGRRIAEKAYRALDMKIMYNDIVRMPPDIEAETEAVYEKDLEGLLGKADCVVVATPFAGDKLLSAPLFRKFKPGSRIINIARGKLIDEAALIDALKSGHIAAAGLDVHEYEPQVNPELAAMKNVELLSHNAGASVGSHVGFEAMGMQNIVSYFETGKAISPVNLQFLDESKGRTSRL</sequence>
<dbReference type="GO" id="GO:0005829">
    <property type="term" value="C:cytosol"/>
    <property type="evidence" value="ECO:0007669"/>
    <property type="project" value="TreeGrafter"/>
</dbReference>
<dbReference type="GO" id="GO:0016618">
    <property type="term" value="F:hydroxypyruvate reductase [NAD(P)H] activity"/>
    <property type="evidence" value="ECO:0007669"/>
    <property type="project" value="TreeGrafter"/>
</dbReference>
<dbReference type="FunFam" id="3.40.50.720:FF:000526">
    <property type="entry name" value="D-mandelate dehydrogenase, putative"/>
    <property type="match status" value="1"/>
</dbReference>
<comment type="similarity">
    <text evidence="2">Belongs to the D-isomer specific 2-hydroxyacid dehydrogenase family.</text>
</comment>
<dbReference type="InterPro" id="IPR036291">
    <property type="entry name" value="NAD(P)-bd_dom_sf"/>
</dbReference>
<dbReference type="InterPro" id="IPR029753">
    <property type="entry name" value="D-isomer_DH_CS"/>
</dbReference>
<feature type="domain" description="D-isomer specific 2-hydroxyacid dehydrogenase catalytic" evidence="3">
    <location>
        <begin position="69"/>
        <end position="336"/>
    </location>
</feature>
<dbReference type="STRING" id="77044.A0A1S7UNR8"/>
<keyword evidence="1 2" id="KW-0560">Oxidoreductase</keyword>
<dbReference type="PANTHER" id="PTHR10996:SF281">
    <property type="entry name" value="D-ISOMER SPECIFIC 2-HYDROXYACID DEHYDROGENASE NAD-BINDING DOMAIN-CONTAINING PROTEIN-RELATED"/>
    <property type="match status" value="1"/>
</dbReference>
<dbReference type="InterPro" id="IPR006140">
    <property type="entry name" value="D-isomer_DH_NAD-bd"/>
</dbReference>
<dbReference type="CDD" id="cd12168">
    <property type="entry name" value="Mand_dh_like"/>
    <property type="match status" value="1"/>
</dbReference>
<reference evidence="5" key="1">
    <citation type="submission" date="2016-03" db="EMBL/GenBank/DDBJ databases">
        <title>Draft genome sequence of Rosellinia necatrix.</title>
        <authorList>
            <person name="Kanematsu S."/>
        </authorList>
    </citation>
    <scope>NUCLEOTIDE SEQUENCE [LARGE SCALE GENOMIC DNA]</scope>
    <source>
        <strain evidence="5">W97</strain>
    </source>
</reference>
<accession>A0A1S7UNR8</accession>
<dbReference type="Gene3D" id="3.40.50.720">
    <property type="entry name" value="NAD(P)-binding Rossmann-like Domain"/>
    <property type="match status" value="2"/>
</dbReference>
<dbReference type="PANTHER" id="PTHR10996">
    <property type="entry name" value="2-HYDROXYACID DEHYDROGENASE-RELATED"/>
    <property type="match status" value="1"/>
</dbReference>
<dbReference type="InterPro" id="IPR050223">
    <property type="entry name" value="D-isomer_2-hydroxyacid_DH"/>
</dbReference>
<evidence type="ECO:0000313" key="6">
    <source>
        <dbReference type="Proteomes" id="UP000054516"/>
    </source>
</evidence>
<dbReference type="PROSITE" id="PS00671">
    <property type="entry name" value="D_2_HYDROXYACID_DH_3"/>
    <property type="match status" value="1"/>
</dbReference>
<evidence type="ECO:0000256" key="2">
    <source>
        <dbReference type="RuleBase" id="RU003719"/>
    </source>
</evidence>
<evidence type="ECO:0000256" key="1">
    <source>
        <dbReference type="ARBA" id="ARBA00023002"/>
    </source>
</evidence>
<dbReference type="GO" id="GO:0051287">
    <property type="term" value="F:NAD binding"/>
    <property type="evidence" value="ECO:0007669"/>
    <property type="project" value="InterPro"/>
</dbReference>
<dbReference type="Pfam" id="PF02826">
    <property type="entry name" value="2-Hacid_dh_C"/>
    <property type="match status" value="1"/>
</dbReference>
<dbReference type="Proteomes" id="UP000054516">
    <property type="component" value="Unassembled WGS sequence"/>
</dbReference>
<evidence type="ECO:0000313" key="5">
    <source>
        <dbReference type="EMBL" id="GAP85085.2"/>
    </source>
</evidence>
<feature type="domain" description="D-isomer specific 2-hydroxyacid dehydrogenase NAD-binding" evidence="4">
    <location>
        <begin position="147"/>
        <end position="304"/>
    </location>
</feature>
<dbReference type="OMA" id="KWNHDLY"/>
<evidence type="ECO:0000259" key="3">
    <source>
        <dbReference type="Pfam" id="PF00389"/>
    </source>
</evidence>
<organism evidence="5">
    <name type="scientific">Rosellinia necatrix</name>
    <name type="common">White root-rot fungus</name>
    <dbReference type="NCBI Taxonomy" id="77044"/>
    <lineage>
        <taxon>Eukaryota</taxon>
        <taxon>Fungi</taxon>
        <taxon>Dikarya</taxon>
        <taxon>Ascomycota</taxon>
        <taxon>Pezizomycotina</taxon>
        <taxon>Sordariomycetes</taxon>
        <taxon>Xylariomycetidae</taxon>
        <taxon>Xylariales</taxon>
        <taxon>Xylariaceae</taxon>
        <taxon>Rosellinia</taxon>
    </lineage>
</organism>
<keyword evidence="6" id="KW-1185">Reference proteome</keyword>
<dbReference type="SUPFAM" id="SSF52283">
    <property type="entry name" value="Formate/glycerate dehydrogenase catalytic domain-like"/>
    <property type="match status" value="1"/>
</dbReference>
<dbReference type="AlphaFoldDB" id="A0A1S7UNR8"/>
<protein>
    <submittedName>
        <fullName evidence="5">Putative D-isomer specific 2-hydroxyacid dehydrogenase</fullName>
    </submittedName>
</protein>
<dbReference type="OrthoDB" id="9991913at2759"/>
<dbReference type="Pfam" id="PF00389">
    <property type="entry name" value="2-Hacid_dh"/>
    <property type="match status" value="1"/>
</dbReference>
<dbReference type="GO" id="GO:0030267">
    <property type="term" value="F:glyoxylate reductase (NADPH) activity"/>
    <property type="evidence" value="ECO:0007669"/>
    <property type="project" value="TreeGrafter"/>
</dbReference>